<organism evidence="1 2">
    <name type="scientific">Choristoneura fumiferana</name>
    <name type="common">Spruce budworm moth</name>
    <name type="synonym">Archips fumiferana</name>
    <dbReference type="NCBI Taxonomy" id="7141"/>
    <lineage>
        <taxon>Eukaryota</taxon>
        <taxon>Metazoa</taxon>
        <taxon>Ecdysozoa</taxon>
        <taxon>Arthropoda</taxon>
        <taxon>Hexapoda</taxon>
        <taxon>Insecta</taxon>
        <taxon>Pterygota</taxon>
        <taxon>Neoptera</taxon>
        <taxon>Endopterygota</taxon>
        <taxon>Lepidoptera</taxon>
        <taxon>Glossata</taxon>
        <taxon>Ditrysia</taxon>
        <taxon>Tortricoidea</taxon>
        <taxon>Tortricidae</taxon>
        <taxon>Tortricinae</taxon>
        <taxon>Choristoneura</taxon>
    </lineage>
</organism>
<gene>
    <name evidence="1" type="ORF">MSG28_006640</name>
</gene>
<name>A0ACC0JKL6_CHOFU</name>
<dbReference type="Proteomes" id="UP001064048">
    <property type="component" value="Chromosome 11"/>
</dbReference>
<evidence type="ECO:0000313" key="1">
    <source>
        <dbReference type="EMBL" id="KAI8424685.1"/>
    </source>
</evidence>
<comment type="caution">
    <text evidence="1">The sequence shown here is derived from an EMBL/GenBank/DDBJ whole genome shotgun (WGS) entry which is preliminary data.</text>
</comment>
<protein>
    <submittedName>
        <fullName evidence="1">Uncharacterized protein</fullName>
    </submittedName>
</protein>
<keyword evidence="2" id="KW-1185">Reference proteome</keyword>
<evidence type="ECO:0000313" key="2">
    <source>
        <dbReference type="Proteomes" id="UP001064048"/>
    </source>
</evidence>
<sequence>MDFSSLNPNTSNPLNIAARKNDFQNVHRLLKKINPNCVDNRGWTCLHEAAAYDSYQSLILILKHPDCRPLAETHEGHTALYLACKHQCSIQTIKALLNSAEDIANYGSTEGVTPLHVASTQGRVEVIQLLIDYGAMIDVQDFDGDTPLHDAALGGNAGTRNEAECTPLHTACLKGGFNITQALLPFIDNINQTTVEGDTALILAIQADSVEIVNYLLENGADPNIKNKNGEMALDIALFLGHDELFNLLLNVTDKTKINMDCVLIACKPHYFKLRTLEGLLNHGLDPEFFHFNEAFYITVEKIGGIQPIYEYNAPLNSYFNICEYIYNTSIENFTKFFYIFLMNGVSVNAVHRHECPPLVYIHYSGHSLCFQDVFKILIEHNCNVDYSSVALDISQECCLPDAFIASLTSDPLTISVMLPYSLHCEPDQLLSFDTGVLNRMPLQVRVTMFNRYWHDPGRLPQSDYNRDF</sequence>
<accession>A0ACC0JKL6</accession>
<proteinExistence type="predicted"/>
<dbReference type="EMBL" id="CM046111">
    <property type="protein sequence ID" value="KAI8424685.1"/>
    <property type="molecule type" value="Genomic_DNA"/>
</dbReference>
<reference evidence="1 2" key="1">
    <citation type="journal article" date="2022" name="Genome Biol. Evol.">
        <title>The Spruce Budworm Genome: Reconstructing the Evolutionary History of Antifreeze Proteins.</title>
        <authorList>
            <person name="Beliveau C."/>
            <person name="Gagne P."/>
            <person name="Picq S."/>
            <person name="Vernygora O."/>
            <person name="Keeling C.I."/>
            <person name="Pinkney K."/>
            <person name="Doucet D."/>
            <person name="Wen F."/>
            <person name="Johnston J.S."/>
            <person name="Maaroufi H."/>
            <person name="Boyle B."/>
            <person name="Laroche J."/>
            <person name="Dewar K."/>
            <person name="Juretic N."/>
            <person name="Blackburn G."/>
            <person name="Nisole A."/>
            <person name="Brunet B."/>
            <person name="Brandao M."/>
            <person name="Lumley L."/>
            <person name="Duan J."/>
            <person name="Quan G."/>
            <person name="Lucarotti C.J."/>
            <person name="Roe A.D."/>
            <person name="Sperling F.A.H."/>
            <person name="Levesque R.C."/>
            <person name="Cusson M."/>
        </authorList>
    </citation>
    <scope>NUCLEOTIDE SEQUENCE [LARGE SCALE GENOMIC DNA]</scope>
    <source>
        <strain evidence="1">Glfc:IPQL:Cfum</strain>
    </source>
</reference>